<gene>
    <name evidence="4" type="ORF">EJA19_04550</name>
</gene>
<feature type="signal peptide" evidence="2">
    <location>
        <begin position="1"/>
        <end position="21"/>
    </location>
</feature>
<keyword evidence="5" id="KW-1185">Reference proteome</keyword>
<evidence type="ECO:0000256" key="1">
    <source>
        <dbReference type="ARBA" id="ARBA00022729"/>
    </source>
</evidence>
<feature type="domain" description="Secretion system C-terminal sorting" evidence="3">
    <location>
        <begin position="87"/>
        <end position="153"/>
    </location>
</feature>
<sequence>MKLTTSFLIISLLWFSGTAQTIEKFSIDSGGTSVFNGNIELIYTIGEVDIQEVSGGSILVSEGFINPLQEDQTLDVDQEVVLSSIKVYPNPVSETLTVTSNTEVDKLDLYNILGKLELSVENKNKIDVNNLSSGMYLLKITIGDKQVTKRIIIK</sequence>
<accession>A0A3R9NNW9</accession>
<dbReference type="OrthoDB" id="9813840at2"/>
<organism evidence="4 5">
    <name type="scientific">Mangrovimonas spongiae</name>
    <dbReference type="NCBI Taxonomy" id="2494697"/>
    <lineage>
        <taxon>Bacteria</taxon>
        <taxon>Pseudomonadati</taxon>
        <taxon>Bacteroidota</taxon>
        <taxon>Flavobacteriia</taxon>
        <taxon>Flavobacteriales</taxon>
        <taxon>Flavobacteriaceae</taxon>
        <taxon>Mangrovimonas</taxon>
    </lineage>
</organism>
<dbReference type="Pfam" id="PF18962">
    <property type="entry name" value="Por_Secre_tail"/>
    <property type="match status" value="1"/>
</dbReference>
<dbReference type="Proteomes" id="UP000270620">
    <property type="component" value="Unassembled WGS sequence"/>
</dbReference>
<reference evidence="4 5" key="1">
    <citation type="submission" date="2018-12" db="EMBL/GenBank/DDBJ databases">
        <title>Mangrovimonas spongiae sp. nov., a novel member of the genus Mangrovimonas isolated from marine sponge.</title>
        <authorList>
            <person name="Zhuang L."/>
            <person name="Luo L."/>
        </authorList>
    </citation>
    <scope>NUCLEOTIDE SEQUENCE [LARGE SCALE GENOMIC DNA]</scope>
    <source>
        <strain evidence="4 5">HN-E26</strain>
    </source>
</reference>
<evidence type="ECO:0000256" key="2">
    <source>
        <dbReference type="SAM" id="SignalP"/>
    </source>
</evidence>
<protein>
    <submittedName>
        <fullName evidence="4">T9SS C-terminal target domain-containing protein</fullName>
    </submittedName>
</protein>
<dbReference type="RefSeq" id="WP_125467175.1">
    <property type="nucleotide sequence ID" value="NZ_RWBG01000002.1"/>
</dbReference>
<evidence type="ECO:0000259" key="3">
    <source>
        <dbReference type="Pfam" id="PF18962"/>
    </source>
</evidence>
<evidence type="ECO:0000313" key="4">
    <source>
        <dbReference type="EMBL" id="RSK40255.1"/>
    </source>
</evidence>
<keyword evidence="1 2" id="KW-0732">Signal</keyword>
<dbReference type="NCBIfam" id="TIGR04183">
    <property type="entry name" value="Por_Secre_tail"/>
    <property type="match status" value="1"/>
</dbReference>
<name>A0A3R9NNW9_9FLAO</name>
<evidence type="ECO:0000313" key="5">
    <source>
        <dbReference type="Proteomes" id="UP000270620"/>
    </source>
</evidence>
<comment type="caution">
    <text evidence="4">The sequence shown here is derived from an EMBL/GenBank/DDBJ whole genome shotgun (WGS) entry which is preliminary data.</text>
</comment>
<dbReference type="AlphaFoldDB" id="A0A3R9NNW9"/>
<proteinExistence type="predicted"/>
<dbReference type="InterPro" id="IPR026444">
    <property type="entry name" value="Secre_tail"/>
</dbReference>
<feature type="chain" id="PRO_5018566150" evidence="2">
    <location>
        <begin position="22"/>
        <end position="154"/>
    </location>
</feature>
<dbReference type="EMBL" id="RWBG01000002">
    <property type="protein sequence ID" value="RSK40255.1"/>
    <property type="molecule type" value="Genomic_DNA"/>
</dbReference>